<dbReference type="Pfam" id="PF00194">
    <property type="entry name" value="Carb_anhydrase"/>
    <property type="match status" value="1"/>
</dbReference>
<evidence type="ECO:0000256" key="5">
    <source>
        <dbReference type="ARBA" id="ARBA00023239"/>
    </source>
</evidence>
<keyword evidence="3" id="KW-0479">Metal-binding</keyword>
<feature type="compositionally biased region" description="Low complexity" evidence="7">
    <location>
        <begin position="40"/>
        <end position="54"/>
    </location>
</feature>
<evidence type="ECO:0000256" key="7">
    <source>
        <dbReference type="SAM" id="MobiDB-lite"/>
    </source>
</evidence>
<dbReference type="Gene3D" id="3.10.200.10">
    <property type="entry name" value="Alpha carbonic anhydrase"/>
    <property type="match status" value="1"/>
</dbReference>
<feature type="region of interest" description="Disordered" evidence="7">
    <location>
        <begin position="32"/>
        <end position="66"/>
    </location>
</feature>
<evidence type="ECO:0000313" key="10">
    <source>
        <dbReference type="EMBL" id="MYM36822.1"/>
    </source>
</evidence>
<keyword evidence="4" id="KW-0862">Zinc</keyword>
<comment type="similarity">
    <text evidence="1">Belongs to the alpha-carbonic anhydrase family.</text>
</comment>
<evidence type="ECO:0000313" key="11">
    <source>
        <dbReference type="Proteomes" id="UP000449678"/>
    </source>
</evidence>
<keyword evidence="5" id="KW-0456">Lyase</keyword>
<name>A0ABW9VD04_9BURK</name>
<dbReference type="PANTHER" id="PTHR18952:SF265">
    <property type="entry name" value="CARBONIC ANHYDRASE"/>
    <property type="match status" value="1"/>
</dbReference>
<dbReference type="InterPro" id="IPR036398">
    <property type="entry name" value="CA_dom_sf"/>
</dbReference>
<evidence type="ECO:0000256" key="8">
    <source>
        <dbReference type="SAM" id="SignalP"/>
    </source>
</evidence>
<protein>
    <recommendedName>
        <fullName evidence="2">carbonic anhydrase</fullName>
        <ecNumber evidence="2">4.2.1.1</ecNumber>
    </recommendedName>
</protein>
<dbReference type="SMART" id="SM01057">
    <property type="entry name" value="Carb_anhydrase"/>
    <property type="match status" value="1"/>
</dbReference>
<dbReference type="InterPro" id="IPR001148">
    <property type="entry name" value="CA_dom"/>
</dbReference>
<keyword evidence="8" id="KW-0732">Signal</keyword>
<evidence type="ECO:0000259" key="9">
    <source>
        <dbReference type="PROSITE" id="PS51144"/>
    </source>
</evidence>
<dbReference type="RefSeq" id="WP_160992173.1">
    <property type="nucleotide sequence ID" value="NZ_WWCO01000018.1"/>
</dbReference>
<comment type="catalytic activity">
    <reaction evidence="6">
        <text>hydrogencarbonate + H(+) = CO2 + H2O</text>
        <dbReference type="Rhea" id="RHEA:10748"/>
        <dbReference type="ChEBI" id="CHEBI:15377"/>
        <dbReference type="ChEBI" id="CHEBI:15378"/>
        <dbReference type="ChEBI" id="CHEBI:16526"/>
        <dbReference type="ChEBI" id="CHEBI:17544"/>
        <dbReference type="EC" id="4.2.1.1"/>
    </reaction>
</comment>
<feature type="signal peptide" evidence="8">
    <location>
        <begin position="1"/>
        <end position="16"/>
    </location>
</feature>
<accession>A0ABW9VD04</accession>
<dbReference type="EMBL" id="WWCO01000018">
    <property type="protein sequence ID" value="MYM36822.1"/>
    <property type="molecule type" value="Genomic_DNA"/>
</dbReference>
<feature type="chain" id="PRO_5047543590" description="carbonic anhydrase" evidence="8">
    <location>
        <begin position="17"/>
        <end position="339"/>
    </location>
</feature>
<dbReference type="Proteomes" id="UP000449678">
    <property type="component" value="Unassembled WGS sequence"/>
</dbReference>
<dbReference type="CDD" id="cd03124">
    <property type="entry name" value="alpha_CA_prokaryotic_like"/>
    <property type="match status" value="1"/>
</dbReference>
<proteinExistence type="inferred from homology"/>
<dbReference type="InterPro" id="IPR023561">
    <property type="entry name" value="Carbonic_anhydrase_a-class"/>
</dbReference>
<organism evidence="10 11">
    <name type="scientific">Duganella lactea</name>
    <dbReference type="NCBI Taxonomy" id="2692173"/>
    <lineage>
        <taxon>Bacteria</taxon>
        <taxon>Pseudomonadati</taxon>
        <taxon>Pseudomonadota</taxon>
        <taxon>Betaproteobacteria</taxon>
        <taxon>Burkholderiales</taxon>
        <taxon>Oxalobacteraceae</taxon>
        <taxon>Telluria group</taxon>
        <taxon>Duganella</taxon>
    </lineage>
</organism>
<keyword evidence="11" id="KW-1185">Reference proteome</keyword>
<feature type="domain" description="Alpha-carbonic anhydrase" evidence="9">
    <location>
        <begin position="117"/>
        <end position="339"/>
    </location>
</feature>
<evidence type="ECO:0000256" key="1">
    <source>
        <dbReference type="ARBA" id="ARBA00010718"/>
    </source>
</evidence>
<comment type="caution">
    <text evidence="10">The sequence shown here is derived from an EMBL/GenBank/DDBJ whole genome shotgun (WGS) entry which is preliminary data.</text>
</comment>
<sequence length="339" mass="36570">MRTLLTLLACCCVVSAAVGADKDPLISPSTKTALPGGAAGAASSSASGSASASAPARKLSKREEEAQAEADLSVRIQERLAAMRANQQARAAAAAKAKKVAAAKAAAVAAVPKVYSNVWSYEGEAGPANWGKINPAWARCGSGNRQSPIDIRDGMKVDLEQITFDYHPSSFNVTDNGHTVQVMVGNGNFITVGNRTYELVQFHFHRPSEERINGKGFEMVMHLVHKDGEGRIAILALLLERGKPQPVIQNVWNNLPLEKFDTAVPSSTLDPMDLIPARRDYFTFMGSMTTPPCEENVLWLVMKEPVQASPAQMALFSRLYPLNARPTQPSNGRIIKESQ</sequence>
<evidence type="ECO:0000256" key="2">
    <source>
        <dbReference type="ARBA" id="ARBA00012925"/>
    </source>
</evidence>
<dbReference type="PANTHER" id="PTHR18952">
    <property type="entry name" value="CARBONIC ANHYDRASE"/>
    <property type="match status" value="1"/>
</dbReference>
<dbReference type="SUPFAM" id="SSF51069">
    <property type="entry name" value="Carbonic anhydrase"/>
    <property type="match status" value="1"/>
</dbReference>
<gene>
    <name evidence="10" type="ORF">GTP38_21045</name>
</gene>
<dbReference type="EC" id="4.2.1.1" evidence="2"/>
<dbReference type="PROSITE" id="PS51144">
    <property type="entry name" value="ALPHA_CA_2"/>
    <property type="match status" value="1"/>
</dbReference>
<reference evidence="10 11" key="1">
    <citation type="submission" date="2019-12" db="EMBL/GenBank/DDBJ databases">
        <title>Novel species isolated from a subtropical stream in China.</title>
        <authorList>
            <person name="Lu H."/>
        </authorList>
    </citation>
    <scope>NUCLEOTIDE SEQUENCE [LARGE SCALE GENOMIC DNA]</scope>
    <source>
        <strain evidence="10 11">FT94W</strain>
    </source>
</reference>
<evidence type="ECO:0000256" key="4">
    <source>
        <dbReference type="ARBA" id="ARBA00022833"/>
    </source>
</evidence>
<dbReference type="InterPro" id="IPR041891">
    <property type="entry name" value="Alpha_CA_prokaryot-like"/>
</dbReference>
<evidence type="ECO:0000256" key="3">
    <source>
        <dbReference type="ARBA" id="ARBA00022723"/>
    </source>
</evidence>
<evidence type="ECO:0000256" key="6">
    <source>
        <dbReference type="ARBA" id="ARBA00048348"/>
    </source>
</evidence>